<protein>
    <submittedName>
        <fullName evidence="1">Uncharacterized protein</fullName>
    </submittedName>
</protein>
<reference evidence="1 2" key="1">
    <citation type="submission" date="2020-04" db="EMBL/GenBank/DDBJ databases">
        <title>Paraburkholderia sp. G-4-1-8 isolated from soil.</title>
        <authorList>
            <person name="Dahal R.H."/>
        </authorList>
    </citation>
    <scope>NUCLEOTIDE SEQUENCE [LARGE SCALE GENOMIC DNA]</scope>
    <source>
        <strain evidence="1 2">G-4-1-8</strain>
    </source>
</reference>
<evidence type="ECO:0000313" key="2">
    <source>
        <dbReference type="Proteomes" id="UP000583127"/>
    </source>
</evidence>
<accession>A0A7X9X228</accession>
<evidence type="ECO:0000313" key="1">
    <source>
        <dbReference type="EMBL" id="NML29622.1"/>
    </source>
</evidence>
<name>A0A7X9X228_9BURK</name>
<keyword evidence="2" id="KW-1185">Reference proteome</keyword>
<dbReference type="RefSeq" id="WP_169495913.1">
    <property type="nucleotide sequence ID" value="NZ_JABBFZ010000001.1"/>
</dbReference>
<organism evidence="1 2">
    <name type="scientific">Paraburkholderia antibiotica</name>
    <dbReference type="NCBI Taxonomy" id="2728839"/>
    <lineage>
        <taxon>Bacteria</taxon>
        <taxon>Pseudomonadati</taxon>
        <taxon>Pseudomonadota</taxon>
        <taxon>Betaproteobacteria</taxon>
        <taxon>Burkholderiales</taxon>
        <taxon>Burkholderiaceae</taxon>
        <taxon>Paraburkholderia</taxon>
    </lineage>
</organism>
<dbReference type="Proteomes" id="UP000583127">
    <property type="component" value="Unassembled WGS sequence"/>
</dbReference>
<sequence length="278" mass="31663">MDYEIEEGCMKFKAPVSVNVLSPLSLRGSTEFLDAVQIFTDLLPRLTPERWGWWEPLDRDFDAKYLDKLVPEKGVCETVYWQRKKQPKAEGAFSVRWSSKSPKVYDTHSNISFTAELGQVEQEAIVGYLKKASVHSAADFALVDTLSESYRDFAIESGSAPYGERFMVVTHLLRHWLPDVFWGTVFGPPYVRLLGKERLLSAPAYIVEELAPEMVYVQLSECIADVVEDNAGLRTLRELFKEHFESNAFFRLGQGYDRLQRGPVGDVFTVPTFELSAE</sequence>
<dbReference type="EMBL" id="JABBFZ010000001">
    <property type="protein sequence ID" value="NML29622.1"/>
    <property type="molecule type" value="Genomic_DNA"/>
</dbReference>
<dbReference type="AlphaFoldDB" id="A0A7X9X228"/>
<gene>
    <name evidence="1" type="ORF">HHL14_02080</name>
</gene>
<comment type="caution">
    <text evidence="1">The sequence shown here is derived from an EMBL/GenBank/DDBJ whole genome shotgun (WGS) entry which is preliminary data.</text>
</comment>
<proteinExistence type="predicted"/>